<organism evidence="3 4">
    <name type="scientific">Tetracentron sinense</name>
    <name type="common">Spur-leaf</name>
    <dbReference type="NCBI Taxonomy" id="13715"/>
    <lineage>
        <taxon>Eukaryota</taxon>
        <taxon>Viridiplantae</taxon>
        <taxon>Streptophyta</taxon>
        <taxon>Embryophyta</taxon>
        <taxon>Tracheophyta</taxon>
        <taxon>Spermatophyta</taxon>
        <taxon>Magnoliopsida</taxon>
        <taxon>Trochodendrales</taxon>
        <taxon>Trochodendraceae</taxon>
        <taxon>Tetracentron</taxon>
    </lineage>
</organism>
<keyword evidence="2" id="KW-0472">Membrane</keyword>
<protein>
    <submittedName>
        <fullName evidence="3">Uncharacterized protein</fullName>
    </submittedName>
</protein>
<sequence>MTSAFPNDSGEREALVLLQDISTYLMLACGVIYIFSGVLCIGCLKRARQAKEITRDQAIKDLEELERRRGELEELLIAERV</sequence>
<keyword evidence="2" id="KW-1133">Transmembrane helix</keyword>
<name>A0A834YD83_TETSI</name>
<keyword evidence="1" id="KW-0175">Coiled coil</keyword>
<evidence type="ECO:0000313" key="4">
    <source>
        <dbReference type="Proteomes" id="UP000655225"/>
    </source>
</evidence>
<keyword evidence="2" id="KW-0812">Transmembrane</keyword>
<dbReference type="PANTHER" id="PTHR34965">
    <property type="entry name" value="OS07G0118300 PROTEIN"/>
    <property type="match status" value="1"/>
</dbReference>
<feature type="coiled-coil region" evidence="1">
    <location>
        <begin position="48"/>
        <end position="75"/>
    </location>
</feature>
<feature type="transmembrane region" description="Helical" evidence="2">
    <location>
        <begin position="24"/>
        <end position="44"/>
    </location>
</feature>
<gene>
    <name evidence="3" type="ORF">HHK36_030762</name>
</gene>
<reference evidence="3 4" key="1">
    <citation type="submission" date="2020-04" db="EMBL/GenBank/DDBJ databases">
        <title>Plant Genome Project.</title>
        <authorList>
            <person name="Zhang R.-G."/>
        </authorList>
    </citation>
    <scope>NUCLEOTIDE SEQUENCE [LARGE SCALE GENOMIC DNA]</scope>
    <source>
        <strain evidence="3">YNK0</strain>
        <tissue evidence="3">Leaf</tissue>
    </source>
</reference>
<evidence type="ECO:0000313" key="3">
    <source>
        <dbReference type="EMBL" id="KAF8377385.1"/>
    </source>
</evidence>
<evidence type="ECO:0000256" key="2">
    <source>
        <dbReference type="SAM" id="Phobius"/>
    </source>
</evidence>
<dbReference type="Proteomes" id="UP000655225">
    <property type="component" value="Unassembled WGS sequence"/>
</dbReference>
<dbReference type="EMBL" id="JABCRI010000024">
    <property type="protein sequence ID" value="KAF8377385.1"/>
    <property type="molecule type" value="Genomic_DNA"/>
</dbReference>
<accession>A0A834YD83</accession>
<dbReference type="AlphaFoldDB" id="A0A834YD83"/>
<dbReference type="PANTHER" id="PTHR34965:SF1">
    <property type="entry name" value="OS07G0118300 PROTEIN"/>
    <property type="match status" value="1"/>
</dbReference>
<keyword evidence="4" id="KW-1185">Reference proteome</keyword>
<dbReference type="OMA" id="DISTYLM"/>
<evidence type="ECO:0000256" key="1">
    <source>
        <dbReference type="SAM" id="Coils"/>
    </source>
</evidence>
<proteinExistence type="predicted"/>
<comment type="caution">
    <text evidence="3">The sequence shown here is derived from an EMBL/GenBank/DDBJ whole genome shotgun (WGS) entry which is preliminary data.</text>
</comment>
<dbReference type="OrthoDB" id="206313at2759"/>